<dbReference type="OrthoDB" id="415450at2759"/>
<comment type="caution">
    <text evidence="3">The sequence shown here is derived from an EMBL/GenBank/DDBJ whole genome shotgun (WGS) entry which is preliminary data.</text>
</comment>
<dbReference type="EMBL" id="CAJNIZ010032212">
    <property type="protein sequence ID" value="CAE7535335.1"/>
    <property type="molecule type" value="Genomic_DNA"/>
</dbReference>
<feature type="non-terminal residue" evidence="3">
    <location>
        <position position="1"/>
    </location>
</feature>
<evidence type="ECO:0000256" key="1">
    <source>
        <dbReference type="SAM" id="Coils"/>
    </source>
</evidence>
<evidence type="ECO:0000256" key="2">
    <source>
        <dbReference type="SAM" id="MobiDB-lite"/>
    </source>
</evidence>
<gene>
    <name evidence="3" type="ORF">SPIL2461_LOCUS14130</name>
</gene>
<feature type="region of interest" description="Disordered" evidence="2">
    <location>
        <begin position="237"/>
        <end position="275"/>
    </location>
</feature>
<keyword evidence="1" id="KW-0175">Coiled coil</keyword>
<reference evidence="3" key="1">
    <citation type="submission" date="2021-02" db="EMBL/GenBank/DDBJ databases">
        <authorList>
            <person name="Dougan E. K."/>
            <person name="Rhodes N."/>
            <person name="Thang M."/>
            <person name="Chan C."/>
        </authorList>
    </citation>
    <scope>NUCLEOTIDE SEQUENCE</scope>
</reference>
<proteinExistence type="predicted"/>
<keyword evidence="4" id="KW-1185">Reference proteome</keyword>
<name>A0A812TH24_SYMPI</name>
<dbReference type="Proteomes" id="UP000649617">
    <property type="component" value="Unassembled WGS sequence"/>
</dbReference>
<accession>A0A812TH24</accession>
<organism evidence="3 4">
    <name type="scientific">Symbiodinium pilosum</name>
    <name type="common">Dinoflagellate</name>
    <dbReference type="NCBI Taxonomy" id="2952"/>
    <lineage>
        <taxon>Eukaryota</taxon>
        <taxon>Sar</taxon>
        <taxon>Alveolata</taxon>
        <taxon>Dinophyceae</taxon>
        <taxon>Suessiales</taxon>
        <taxon>Symbiodiniaceae</taxon>
        <taxon>Symbiodinium</taxon>
    </lineage>
</organism>
<evidence type="ECO:0000313" key="4">
    <source>
        <dbReference type="Proteomes" id="UP000649617"/>
    </source>
</evidence>
<feature type="coiled-coil region" evidence="1">
    <location>
        <begin position="486"/>
        <end position="522"/>
    </location>
</feature>
<evidence type="ECO:0000313" key="3">
    <source>
        <dbReference type="EMBL" id="CAE7535335.1"/>
    </source>
</evidence>
<dbReference type="AlphaFoldDB" id="A0A812TH24"/>
<protein>
    <submittedName>
        <fullName evidence="3">Uncharacterized protein</fullName>
    </submittedName>
</protein>
<sequence>MDFDAFGADSALPFPQIGAGPSRKRKRGAGIMDENRGCFAADCSEKTLLGKRWCKSHNQKYDAMMYQARKAGEVEAMSEVMGDENKAQKAFDDFDKDCPDDVRYKRRPLIQWSTFRRVHSVGRVERDRKGRKPYEQTEWQIRGEKIMGWSAAFTKAEWEKHKKTCEKDYLGAGGCLRLWIPTIEEKHDDKERSVSNQLIESGAQEKRLAHNHREVLMDHLHTPCDVPDVDVNLKVPEKECSGSSSSKMNGGEIVDADAATPTKNTSESKPKDEETPEDCCICALSVIVNLLIGASLSHVHEKKKQKRLEKLKSGPAFVAHRITSVGKANEKLKQILAAVKVAESKLTDAKVALNDTVLVGADGAEDEVIVSYKTSLARAFQICASFQAVPDLPENETPDSQATKDALAIKEKGFLAAVDASNVSLGKERGNLHCYFYLANQAKLLRETEIITVVEELNDNFKTDFASVDKLVKAATKIATDVKSYVAQKKKKAEKAESQKKAKQEKQALDQAAAVAKKHAEEIKNGKLSNHAIFAVAAEKWQSVAIREPGSAVKEGDLDLPWMMKSPSSVETWRNTAKMSIKLSEFAGSYKRTPTYKSDKRSQAIVEGGAGKEESEALLSSLVSFATLDVSKVQGASSALQSIWYWGYDPKISAANLPPNAAARLQVLVMGELTVITFALTNVVEVMKETKPLTDITLDAIMAFLLAVNESSPHWAKLKGYFAFLKADDVLFVPA</sequence>